<evidence type="ECO:0000313" key="3">
    <source>
        <dbReference type="EMBL" id="KAG9262522.1"/>
    </source>
</evidence>
<feature type="signal peptide" evidence="2">
    <location>
        <begin position="1"/>
        <end position="23"/>
    </location>
</feature>
<accession>A0A8T2KXV9</accession>
<comment type="caution">
    <text evidence="3">The sequence shown here is derived from an EMBL/GenBank/DDBJ whole genome shotgun (WGS) entry which is preliminary data.</text>
</comment>
<feature type="non-terminal residue" evidence="3">
    <location>
        <position position="1"/>
    </location>
</feature>
<evidence type="ECO:0000313" key="4">
    <source>
        <dbReference type="Proteomes" id="UP000752171"/>
    </source>
</evidence>
<name>A0A8T2KXV9_ASTMX</name>
<proteinExistence type="predicted"/>
<dbReference type="EMBL" id="JAICCE010000021">
    <property type="protein sequence ID" value="KAG9262522.1"/>
    <property type="molecule type" value="Genomic_DNA"/>
</dbReference>
<protein>
    <submittedName>
        <fullName evidence="3">Cell wall protein RBR3-like</fullName>
    </submittedName>
</protein>
<feature type="chain" id="PRO_5035739399" evidence="2">
    <location>
        <begin position="24"/>
        <end position="375"/>
    </location>
</feature>
<evidence type="ECO:0000256" key="1">
    <source>
        <dbReference type="SAM" id="MobiDB-lite"/>
    </source>
</evidence>
<reference evidence="3 4" key="1">
    <citation type="submission" date="2021-07" db="EMBL/GenBank/DDBJ databases">
        <authorList>
            <person name="Imarazene B."/>
            <person name="Zahm M."/>
            <person name="Klopp C."/>
            <person name="Cabau C."/>
            <person name="Beille S."/>
            <person name="Jouanno E."/>
            <person name="Castinel A."/>
            <person name="Lluch J."/>
            <person name="Gil L."/>
            <person name="Kuchtly C."/>
            <person name="Lopez Roques C."/>
            <person name="Donnadieu C."/>
            <person name="Parrinello H."/>
            <person name="Journot L."/>
            <person name="Du K."/>
            <person name="Schartl M."/>
            <person name="Retaux S."/>
            <person name="Guiguen Y."/>
        </authorList>
    </citation>
    <scope>NUCLEOTIDE SEQUENCE [LARGE SCALE GENOMIC DNA]</scope>
    <source>
        <strain evidence="3">Pach_M1</strain>
        <tissue evidence="3">Testis</tissue>
    </source>
</reference>
<feature type="compositionally biased region" description="Low complexity" evidence="1">
    <location>
        <begin position="256"/>
        <end position="279"/>
    </location>
</feature>
<sequence length="375" mass="38961">MTWRCQRLCVLSFAIFAFTGADGYVVRTKDTAQAGLVYSEDWVPLPPSEDTTTETKPSGNPSGSSAPRPQLLGSSNGIVASQNAVRLQDSLDSLQSAPSAQGLSGPYTPTSQQQDIFWTGPSSGSQAIALPSQPQRSPEPLVYASQARPLSSSQPQLLGGSLTSPSQGAPLQQLRARLLTGQGASVTLNNVRPVSDLAQQSGSPYMSMPSQASSTGPTYSSFQPGFQSALSQFPSAPTGQYRAPSSSLRPGSDFAQQSSSQSGFQPVSTGQTSSSFQTGFLGAPSQFPSALIGQYTAPSQGAPSSSLRPASDFAQQPSQYVGTSQTTSSFLPGFQTAPSQFPSASIGQYTAPSQGAPSSSLRPASDFAQQPSQYV</sequence>
<evidence type="ECO:0000256" key="2">
    <source>
        <dbReference type="SAM" id="SignalP"/>
    </source>
</evidence>
<gene>
    <name evidence="3" type="ORF">AMEX_G24299</name>
</gene>
<dbReference type="Proteomes" id="UP000752171">
    <property type="component" value="Unassembled WGS sequence"/>
</dbReference>
<keyword evidence="2" id="KW-0732">Signal</keyword>
<feature type="compositionally biased region" description="Polar residues" evidence="1">
    <location>
        <begin position="296"/>
        <end position="375"/>
    </location>
</feature>
<feature type="region of interest" description="Disordered" evidence="1">
    <location>
        <begin position="96"/>
        <end position="168"/>
    </location>
</feature>
<feature type="region of interest" description="Disordered" evidence="1">
    <location>
        <begin position="191"/>
        <end position="279"/>
    </location>
</feature>
<feature type="compositionally biased region" description="Polar residues" evidence="1">
    <location>
        <begin position="96"/>
        <end position="136"/>
    </location>
</feature>
<feature type="region of interest" description="Disordered" evidence="1">
    <location>
        <begin position="42"/>
        <end position="75"/>
    </location>
</feature>
<feature type="compositionally biased region" description="Polar residues" evidence="1">
    <location>
        <begin position="191"/>
        <end position="249"/>
    </location>
</feature>
<feature type="compositionally biased region" description="Low complexity" evidence="1">
    <location>
        <begin position="149"/>
        <end position="162"/>
    </location>
</feature>
<feature type="compositionally biased region" description="Polar residues" evidence="1">
    <location>
        <begin position="54"/>
        <end position="75"/>
    </location>
</feature>
<dbReference type="AlphaFoldDB" id="A0A8T2KXV9"/>
<organism evidence="3 4">
    <name type="scientific">Astyanax mexicanus</name>
    <name type="common">Blind cave fish</name>
    <name type="synonym">Astyanax fasciatus mexicanus</name>
    <dbReference type="NCBI Taxonomy" id="7994"/>
    <lineage>
        <taxon>Eukaryota</taxon>
        <taxon>Metazoa</taxon>
        <taxon>Chordata</taxon>
        <taxon>Craniata</taxon>
        <taxon>Vertebrata</taxon>
        <taxon>Euteleostomi</taxon>
        <taxon>Actinopterygii</taxon>
        <taxon>Neopterygii</taxon>
        <taxon>Teleostei</taxon>
        <taxon>Ostariophysi</taxon>
        <taxon>Characiformes</taxon>
        <taxon>Characoidei</taxon>
        <taxon>Acestrorhamphidae</taxon>
        <taxon>Acestrorhamphinae</taxon>
        <taxon>Astyanax</taxon>
    </lineage>
</organism>
<feature type="region of interest" description="Disordered" evidence="1">
    <location>
        <begin position="294"/>
        <end position="375"/>
    </location>
</feature>